<feature type="compositionally biased region" description="Low complexity" evidence="1">
    <location>
        <begin position="278"/>
        <end position="287"/>
    </location>
</feature>
<feature type="compositionally biased region" description="Basic and acidic residues" evidence="1">
    <location>
        <begin position="295"/>
        <end position="315"/>
    </location>
</feature>
<feature type="compositionally biased region" description="Polar residues" evidence="1">
    <location>
        <begin position="320"/>
        <end position="331"/>
    </location>
</feature>
<dbReference type="EMBL" id="JAUDZG010000002">
    <property type="protein sequence ID" value="KAK3308910.1"/>
    <property type="molecule type" value="Genomic_DNA"/>
</dbReference>
<proteinExistence type="predicted"/>
<gene>
    <name evidence="2" type="ORF">B0T15DRAFT_509316</name>
</gene>
<feature type="compositionally biased region" description="Low complexity" evidence="1">
    <location>
        <begin position="347"/>
        <end position="368"/>
    </location>
</feature>
<feature type="compositionally biased region" description="Low complexity" evidence="1">
    <location>
        <begin position="520"/>
        <end position="533"/>
    </location>
</feature>
<accession>A0AAJ0GZV5</accession>
<comment type="caution">
    <text evidence="2">The sequence shown here is derived from an EMBL/GenBank/DDBJ whole genome shotgun (WGS) entry which is preliminary data.</text>
</comment>
<organism evidence="2 3">
    <name type="scientific">Chaetomium strumarium</name>
    <dbReference type="NCBI Taxonomy" id="1170767"/>
    <lineage>
        <taxon>Eukaryota</taxon>
        <taxon>Fungi</taxon>
        <taxon>Dikarya</taxon>
        <taxon>Ascomycota</taxon>
        <taxon>Pezizomycotina</taxon>
        <taxon>Sordariomycetes</taxon>
        <taxon>Sordariomycetidae</taxon>
        <taxon>Sordariales</taxon>
        <taxon>Chaetomiaceae</taxon>
        <taxon>Chaetomium</taxon>
    </lineage>
</organism>
<evidence type="ECO:0000313" key="2">
    <source>
        <dbReference type="EMBL" id="KAK3308910.1"/>
    </source>
</evidence>
<feature type="region of interest" description="Disordered" evidence="1">
    <location>
        <begin position="1"/>
        <end position="47"/>
    </location>
</feature>
<protein>
    <submittedName>
        <fullName evidence="2">Uncharacterized protein</fullName>
    </submittedName>
</protein>
<reference evidence="2" key="2">
    <citation type="submission" date="2023-06" db="EMBL/GenBank/DDBJ databases">
        <authorList>
            <consortium name="Lawrence Berkeley National Laboratory"/>
            <person name="Mondo S.J."/>
            <person name="Hensen N."/>
            <person name="Bonometti L."/>
            <person name="Westerberg I."/>
            <person name="Brannstrom I.O."/>
            <person name="Guillou S."/>
            <person name="Cros-Aarteil S."/>
            <person name="Calhoun S."/>
            <person name="Haridas S."/>
            <person name="Kuo A."/>
            <person name="Pangilinan J."/>
            <person name="Riley R."/>
            <person name="Labutti K."/>
            <person name="Andreopoulos B."/>
            <person name="Lipzen A."/>
            <person name="Chen C."/>
            <person name="Yanf M."/>
            <person name="Daum C."/>
            <person name="Ng V."/>
            <person name="Clum A."/>
            <person name="Steindorff A."/>
            <person name="Ohm R."/>
            <person name="Martin F."/>
            <person name="Silar P."/>
            <person name="Natvig D."/>
            <person name="Lalanne C."/>
            <person name="Gautier V."/>
            <person name="Ament-Velasquez S.L."/>
            <person name="Kruys A."/>
            <person name="Hutchinson M.I."/>
            <person name="Powell A.J."/>
            <person name="Barry K."/>
            <person name="Miller A.N."/>
            <person name="Grigoriev I.V."/>
            <person name="Debuchy R."/>
            <person name="Gladieux P."/>
            <person name="Thoren M.H."/>
            <person name="Johannesson H."/>
        </authorList>
    </citation>
    <scope>NUCLEOTIDE SEQUENCE</scope>
    <source>
        <strain evidence="2">CBS 333.67</strain>
    </source>
</reference>
<feature type="region of interest" description="Disordered" evidence="1">
    <location>
        <begin position="272"/>
        <end position="557"/>
    </location>
</feature>
<reference evidence="2" key="1">
    <citation type="journal article" date="2023" name="Mol. Phylogenet. Evol.">
        <title>Genome-scale phylogeny and comparative genomics of the fungal order Sordariales.</title>
        <authorList>
            <person name="Hensen N."/>
            <person name="Bonometti L."/>
            <person name="Westerberg I."/>
            <person name="Brannstrom I.O."/>
            <person name="Guillou S."/>
            <person name="Cros-Aarteil S."/>
            <person name="Calhoun S."/>
            <person name="Haridas S."/>
            <person name="Kuo A."/>
            <person name="Mondo S."/>
            <person name="Pangilinan J."/>
            <person name="Riley R."/>
            <person name="LaButti K."/>
            <person name="Andreopoulos B."/>
            <person name="Lipzen A."/>
            <person name="Chen C."/>
            <person name="Yan M."/>
            <person name="Daum C."/>
            <person name="Ng V."/>
            <person name="Clum A."/>
            <person name="Steindorff A."/>
            <person name="Ohm R.A."/>
            <person name="Martin F."/>
            <person name="Silar P."/>
            <person name="Natvig D.O."/>
            <person name="Lalanne C."/>
            <person name="Gautier V."/>
            <person name="Ament-Velasquez S.L."/>
            <person name="Kruys A."/>
            <person name="Hutchinson M.I."/>
            <person name="Powell A.J."/>
            <person name="Barry K."/>
            <person name="Miller A.N."/>
            <person name="Grigoriev I.V."/>
            <person name="Debuchy R."/>
            <person name="Gladieux P."/>
            <person name="Hiltunen Thoren M."/>
            <person name="Johannesson H."/>
        </authorList>
    </citation>
    <scope>NUCLEOTIDE SEQUENCE</scope>
    <source>
        <strain evidence="2">CBS 333.67</strain>
    </source>
</reference>
<feature type="region of interest" description="Disordered" evidence="1">
    <location>
        <begin position="89"/>
        <end position="112"/>
    </location>
</feature>
<dbReference type="RefSeq" id="XP_062724690.1">
    <property type="nucleotide sequence ID" value="XM_062867773.1"/>
</dbReference>
<dbReference type="Proteomes" id="UP001273166">
    <property type="component" value="Unassembled WGS sequence"/>
</dbReference>
<feature type="compositionally biased region" description="Basic and acidic residues" evidence="1">
    <location>
        <begin position="419"/>
        <end position="432"/>
    </location>
</feature>
<dbReference type="GeneID" id="87886602"/>
<evidence type="ECO:0000313" key="3">
    <source>
        <dbReference type="Proteomes" id="UP001273166"/>
    </source>
</evidence>
<name>A0AAJ0GZV5_9PEZI</name>
<keyword evidence="3" id="KW-1185">Reference proteome</keyword>
<sequence length="557" mass="61279">MADNAIWHRAFGRSRSSTPMMPAAQYNDPGHKSPTGESPPRHRKSASATLKTVSSFLSLKGGISKGGRVSSSDPERIDAPAALAMLPLTETHYDHDSDKSERTRTERGAEGTWHNPNVMQMAELLTTVMMTGAAKDGLPVVYNSCVLAVLEAFYRLTRQLRDTQKALIELKNLREMELEQFRSMTEEWMEKGEAYAAEIKRLELALAKESKDGIACVALMRHGSLVDRAGSRRFQARLKRISSSQDEEGAVPRILDTQNDVLVSRFFEERDRQEQRARQQQGRVRAAPVLVHQRGGRESRNAGDGFPRRGEDSDHRMHRNASSGTQRTGATRGSCAQADDTPRPRAQSQISTDNESSSSDSETTRSQEASSGGLTLRTRVRQVDKKLSQWPAGHAGKEGLRPEGAAGKEYPRSALSGSRQEDEVAHSRDGDLTPKPVHRRPNVTAVNPDDAGQRSTSSWEGGQLSLPEPSHQQQRRRRYSFEKGDDEVLPVSPAWKPDAHSQLGPPTSAHSAGHRETTPSSEVSRGSIRSSASTGTVKWTGDDNAEARGGLRQGKQD</sequence>
<dbReference type="AlphaFoldDB" id="A0AAJ0GZV5"/>
<evidence type="ECO:0000256" key="1">
    <source>
        <dbReference type="SAM" id="MobiDB-lite"/>
    </source>
</evidence>
<feature type="compositionally biased region" description="Basic and acidic residues" evidence="1">
    <location>
        <begin position="91"/>
        <end position="109"/>
    </location>
</feature>